<evidence type="ECO:0000256" key="1">
    <source>
        <dbReference type="SAM" id="Phobius"/>
    </source>
</evidence>
<feature type="transmembrane region" description="Helical" evidence="1">
    <location>
        <begin position="12"/>
        <end position="29"/>
    </location>
</feature>
<keyword evidence="1" id="KW-0472">Membrane</keyword>
<sequence length="99" mass="11288">MRRFRIDVDAIFAIIGILLLVGTLGFGVFKGYKAMNSNKDLLKVDYDFKKVVIKLPNNEVVTGEVEEWTTYDNKDTVKVKLKNGKQYLGHSSDIVLYND</sequence>
<dbReference type="EMBL" id="BK015025">
    <property type="protein sequence ID" value="DAD87738.1"/>
    <property type="molecule type" value="Genomic_DNA"/>
</dbReference>
<accession>A0A8S5N0E3</accession>
<organism evidence="2">
    <name type="scientific">Siphoviridae sp. ct8eQ1</name>
    <dbReference type="NCBI Taxonomy" id="2826171"/>
    <lineage>
        <taxon>Viruses</taxon>
        <taxon>Duplodnaviria</taxon>
        <taxon>Heunggongvirae</taxon>
        <taxon>Uroviricota</taxon>
        <taxon>Caudoviricetes</taxon>
    </lineage>
</organism>
<proteinExistence type="predicted"/>
<keyword evidence="1" id="KW-1133">Transmembrane helix</keyword>
<keyword evidence="1" id="KW-0812">Transmembrane</keyword>
<evidence type="ECO:0000313" key="2">
    <source>
        <dbReference type="EMBL" id="DAD87738.1"/>
    </source>
</evidence>
<name>A0A8S5N0E3_9CAUD</name>
<reference evidence="2" key="1">
    <citation type="journal article" date="2021" name="Proc. Natl. Acad. Sci. U.S.A.">
        <title>A Catalog of Tens of Thousands of Viruses from Human Metagenomes Reveals Hidden Associations with Chronic Diseases.</title>
        <authorList>
            <person name="Tisza M.J."/>
            <person name="Buck C.B."/>
        </authorList>
    </citation>
    <scope>NUCLEOTIDE SEQUENCE</scope>
    <source>
        <strain evidence="2">Ct8eQ1</strain>
    </source>
</reference>
<protein>
    <submittedName>
        <fullName evidence="2">Uncharacterized protein</fullName>
    </submittedName>
</protein>